<proteinExistence type="predicted"/>
<comment type="caution">
    <text evidence="2">The sequence shown here is derived from an EMBL/GenBank/DDBJ whole genome shotgun (WGS) entry which is preliminary data.</text>
</comment>
<protein>
    <submittedName>
        <fullName evidence="2">Pilus assembly protein PilP</fullName>
    </submittedName>
</protein>
<sequence length="176" mass="19219">MKTLIFVGVLLLCTTACSPQLDDLAAYTENVRANAVVNIEPYPEFKTHPSFVYSAGHKRSPFIKPKDKSAPVAKARQANCLQPDFQRSKTKLEAYGLDALAMAGRFNTKGVTWALITSNDGVLHKVKLGSRIGLFYGKVTAINKNSITIEQLLPDGAGCWQKKETRLTAMSSAGEE</sequence>
<accession>A0A7X5RLV1</accession>
<dbReference type="PIRSF" id="PIRSF016481">
    <property type="entry name" value="Pilus_assembly_PilP"/>
    <property type="match status" value="1"/>
</dbReference>
<feature type="signal peptide" evidence="1">
    <location>
        <begin position="1"/>
        <end position="18"/>
    </location>
</feature>
<reference evidence="2 3" key="1">
    <citation type="submission" date="2020-01" db="EMBL/GenBank/DDBJ databases">
        <authorList>
            <person name="Chen J."/>
            <person name="Zhu S."/>
            <person name="Yang J."/>
        </authorList>
    </citation>
    <scope>NUCLEOTIDE SEQUENCE [LARGE SCALE GENOMIC DNA]</scope>
    <source>
        <strain evidence="2 3">345S023</strain>
    </source>
</reference>
<dbReference type="InterPro" id="IPR007446">
    <property type="entry name" value="PilP"/>
</dbReference>
<dbReference type="AlphaFoldDB" id="A0A7X5RLV1"/>
<keyword evidence="1" id="KW-0732">Signal</keyword>
<dbReference type="RefSeq" id="WP_163086373.1">
    <property type="nucleotide sequence ID" value="NZ_JAAAWN010000017.1"/>
</dbReference>
<keyword evidence="3" id="KW-1185">Reference proteome</keyword>
<evidence type="ECO:0000256" key="1">
    <source>
        <dbReference type="SAM" id="SignalP"/>
    </source>
</evidence>
<evidence type="ECO:0000313" key="3">
    <source>
        <dbReference type="Proteomes" id="UP000470213"/>
    </source>
</evidence>
<organism evidence="2 3">
    <name type="scientific">Alteromonas profundi</name>
    <dbReference type="NCBI Taxonomy" id="2696062"/>
    <lineage>
        <taxon>Bacteria</taxon>
        <taxon>Pseudomonadati</taxon>
        <taxon>Pseudomonadota</taxon>
        <taxon>Gammaproteobacteria</taxon>
        <taxon>Alteromonadales</taxon>
        <taxon>Alteromonadaceae</taxon>
        <taxon>Alteromonas/Salinimonas group</taxon>
        <taxon>Alteromonas</taxon>
    </lineage>
</organism>
<dbReference type="EMBL" id="JAAAWN010000017">
    <property type="protein sequence ID" value="NDV92114.1"/>
    <property type="molecule type" value="Genomic_DNA"/>
</dbReference>
<feature type="chain" id="PRO_5030904937" evidence="1">
    <location>
        <begin position="19"/>
        <end position="176"/>
    </location>
</feature>
<dbReference type="Proteomes" id="UP000470213">
    <property type="component" value="Unassembled WGS sequence"/>
</dbReference>
<name>A0A7X5RLV1_9ALTE</name>
<evidence type="ECO:0000313" key="2">
    <source>
        <dbReference type="EMBL" id="NDV92114.1"/>
    </source>
</evidence>
<gene>
    <name evidence="2" type="ORF">GTH32_13115</name>
</gene>
<dbReference type="Gene3D" id="2.30.30.830">
    <property type="match status" value="1"/>
</dbReference>
<dbReference type="Pfam" id="PF04351">
    <property type="entry name" value="PilP"/>
    <property type="match status" value="1"/>
</dbReference>